<accession>A0A4U3L9J7</accession>
<gene>
    <name evidence="3" type="ORF">FC093_01435</name>
</gene>
<evidence type="ECO:0000313" key="4">
    <source>
        <dbReference type="Proteomes" id="UP000305848"/>
    </source>
</evidence>
<proteinExistence type="predicted"/>
<sequence>MQCYIILLFIISIIPSYTACAQGSAAKSSTVQFKKHVISPVFVAEGAAVGDVNSDGALDIVAGNYWFEAPQWRRHLLHADTLNPVPGYSTTFLNFCMDVNNDGWVDVIRFDEPGGICVWYENPGKDQKLWTGHTILLHAGIETPLLADVDNDGRMDILCNDAAAKQVIWLKAPVVKGDTTWQRYVISHDSTRATDRYTHGLGWGDVNKDGRNDVIIKSGWWESPVNVKNSDWAFHAANLGEDCANMFAMDVDKDGDQDILSSSAHNYGIWWHEQLKDNAGNISWKMHEISKLFSQSHALALEDINGDGNPDLITGKRYLAHQDAHDPGSHEPAVLYWFEYIPGKNAQWIPHQIDDDSGIGNRFVVMDMNGDKLPDIVVSNKKGVFFFEQVKSR</sequence>
<evidence type="ECO:0000256" key="1">
    <source>
        <dbReference type="ARBA" id="ARBA00022729"/>
    </source>
</evidence>
<feature type="signal peptide" evidence="2">
    <location>
        <begin position="1"/>
        <end position="21"/>
    </location>
</feature>
<dbReference type="Pfam" id="PF13517">
    <property type="entry name" value="FG-GAP_3"/>
    <property type="match status" value="2"/>
</dbReference>
<comment type="caution">
    <text evidence="3">The sequence shown here is derived from an EMBL/GenBank/DDBJ whole genome shotgun (WGS) entry which is preliminary data.</text>
</comment>
<dbReference type="AlphaFoldDB" id="A0A4U3L9J7"/>
<evidence type="ECO:0000313" key="3">
    <source>
        <dbReference type="EMBL" id="TKK72065.1"/>
    </source>
</evidence>
<reference evidence="3 4" key="1">
    <citation type="submission" date="2019-05" db="EMBL/GenBank/DDBJ databases">
        <title>Panacibacter sp. strain 17mud1-8 Genome sequencing and assembly.</title>
        <authorList>
            <person name="Chhetri G."/>
        </authorList>
    </citation>
    <scope>NUCLEOTIDE SEQUENCE [LARGE SCALE GENOMIC DNA]</scope>
    <source>
        <strain evidence="3 4">17mud1-8</strain>
    </source>
</reference>
<keyword evidence="1 2" id="KW-0732">Signal</keyword>
<dbReference type="PANTHER" id="PTHR44103">
    <property type="entry name" value="PROPROTEIN CONVERTASE P"/>
    <property type="match status" value="1"/>
</dbReference>
<keyword evidence="4" id="KW-1185">Reference proteome</keyword>
<dbReference type="PANTHER" id="PTHR44103:SF1">
    <property type="entry name" value="PROPROTEIN CONVERTASE P"/>
    <property type="match status" value="1"/>
</dbReference>
<dbReference type="InterPro" id="IPR013517">
    <property type="entry name" value="FG-GAP"/>
</dbReference>
<name>A0A4U3L9J7_9BACT</name>
<dbReference type="OrthoDB" id="9816120at2"/>
<protein>
    <submittedName>
        <fullName evidence="3">VCBS repeat-containing protein</fullName>
    </submittedName>
</protein>
<organism evidence="3 4">
    <name type="scientific">Ilyomonas limi</name>
    <dbReference type="NCBI Taxonomy" id="2575867"/>
    <lineage>
        <taxon>Bacteria</taxon>
        <taxon>Pseudomonadati</taxon>
        <taxon>Bacteroidota</taxon>
        <taxon>Chitinophagia</taxon>
        <taxon>Chitinophagales</taxon>
        <taxon>Chitinophagaceae</taxon>
        <taxon>Ilyomonas</taxon>
    </lineage>
</organism>
<evidence type="ECO:0000256" key="2">
    <source>
        <dbReference type="SAM" id="SignalP"/>
    </source>
</evidence>
<dbReference type="SUPFAM" id="SSF69318">
    <property type="entry name" value="Integrin alpha N-terminal domain"/>
    <property type="match status" value="1"/>
</dbReference>
<dbReference type="Proteomes" id="UP000305848">
    <property type="component" value="Unassembled WGS sequence"/>
</dbReference>
<feature type="chain" id="PRO_5020626094" evidence="2">
    <location>
        <begin position="22"/>
        <end position="393"/>
    </location>
</feature>
<dbReference type="Gene3D" id="2.130.10.130">
    <property type="entry name" value="Integrin alpha, N-terminal"/>
    <property type="match status" value="2"/>
</dbReference>
<dbReference type="EMBL" id="SZQL01000001">
    <property type="protein sequence ID" value="TKK72065.1"/>
    <property type="molecule type" value="Genomic_DNA"/>
</dbReference>
<dbReference type="InterPro" id="IPR028994">
    <property type="entry name" value="Integrin_alpha_N"/>
</dbReference>